<dbReference type="AlphaFoldDB" id="A0A4Z2I2P4"/>
<dbReference type="EMBL" id="SRLO01000142">
    <property type="protein sequence ID" value="TNN72100.1"/>
    <property type="molecule type" value="Genomic_DNA"/>
</dbReference>
<name>A0A4Z2I2P4_9TELE</name>
<sequence>MRRCALFSLYLSVVEHIGEFEEPFSDPSPSRHQAHKYQTNENKRVRSLGRRKCFVPVPTNRRQVETRQ</sequence>
<evidence type="ECO:0000313" key="2">
    <source>
        <dbReference type="EMBL" id="TNN72100.1"/>
    </source>
</evidence>
<protein>
    <submittedName>
        <fullName evidence="2">Uncharacterized protein</fullName>
    </submittedName>
</protein>
<feature type="region of interest" description="Disordered" evidence="1">
    <location>
        <begin position="22"/>
        <end position="42"/>
    </location>
</feature>
<proteinExistence type="predicted"/>
<comment type="caution">
    <text evidence="2">The sequence shown here is derived from an EMBL/GenBank/DDBJ whole genome shotgun (WGS) entry which is preliminary data.</text>
</comment>
<keyword evidence="3" id="KW-1185">Reference proteome</keyword>
<organism evidence="2 3">
    <name type="scientific">Liparis tanakae</name>
    <name type="common">Tanaka's snailfish</name>
    <dbReference type="NCBI Taxonomy" id="230148"/>
    <lineage>
        <taxon>Eukaryota</taxon>
        <taxon>Metazoa</taxon>
        <taxon>Chordata</taxon>
        <taxon>Craniata</taxon>
        <taxon>Vertebrata</taxon>
        <taxon>Euteleostomi</taxon>
        <taxon>Actinopterygii</taxon>
        <taxon>Neopterygii</taxon>
        <taxon>Teleostei</taxon>
        <taxon>Neoteleostei</taxon>
        <taxon>Acanthomorphata</taxon>
        <taxon>Eupercaria</taxon>
        <taxon>Perciformes</taxon>
        <taxon>Cottioidei</taxon>
        <taxon>Cottales</taxon>
        <taxon>Liparidae</taxon>
        <taxon>Liparis</taxon>
    </lineage>
</organism>
<evidence type="ECO:0000313" key="3">
    <source>
        <dbReference type="Proteomes" id="UP000314294"/>
    </source>
</evidence>
<feature type="compositionally biased region" description="Polar residues" evidence="1">
    <location>
        <begin position="27"/>
        <end position="40"/>
    </location>
</feature>
<evidence type="ECO:0000256" key="1">
    <source>
        <dbReference type="SAM" id="MobiDB-lite"/>
    </source>
</evidence>
<reference evidence="2 3" key="1">
    <citation type="submission" date="2019-03" db="EMBL/GenBank/DDBJ databases">
        <title>First draft genome of Liparis tanakae, snailfish: a comprehensive survey of snailfish specific genes.</title>
        <authorList>
            <person name="Kim W."/>
            <person name="Song I."/>
            <person name="Jeong J.-H."/>
            <person name="Kim D."/>
            <person name="Kim S."/>
            <person name="Ryu S."/>
            <person name="Song J.Y."/>
            <person name="Lee S.K."/>
        </authorList>
    </citation>
    <scope>NUCLEOTIDE SEQUENCE [LARGE SCALE GENOMIC DNA]</scope>
    <source>
        <tissue evidence="2">Muscle</tissue>
    </source>
</reference>
<dbReference type="Proteomes" id="UP000314294">
    <property type="component" value="Unassembled WGS sequence"/>
</dbReference>
<accession>A0A4Z2I2P4</accession>
<gene>
    <name evidence="2" type="ORF">EYF80_017677</name>
</gene>